<dbReference type="AlphaFoldDB" id="A0A7C4QRN5"/>
<comment type="caution">
    <text evidence="1">The sequence shown here is derived from an EMBL/GenBank/DDBJ whole genome shotgun (WGS) entry which is preliminary data.</text>
</comment>
<gene>
    <name evidence="1" type="ORF">ENS64_17495</name>
</gene>
<reference evidence="1" key="1">
    <citation type="journal article" date="2020" name="mSystems">
        <title>Genome- and Community-Level Interaction Insights into Carbon Utilization and Element Cycling Functions of Hydrothermarchaeota in Hydrothermal Sediment.</title>
        <authorList>
            <person name="Zhou Z."/>
            <person name="Liu Y."/>
            <person name="Xu W."/>
            <person name="Pan J."/>
            <person name="Luo Z.H."/>
            <person name="Li M."/>
        </authorList>
    </citation>
    <scope>NUCLEOTIDE SEQUENCE [LARGE SCALE GENOMIC DNA]</scope>
    <source>
        <strain evidence="1">SpSt-508</strain>
    </source>
</reference>
<dbReference type="EMBL" id="DSVQ01000019">
    <property type="protein sequence ID" value="HGT41043.1"/>
    <property type="molecule type" value="Genomic_DNA"/>
</dbReference>
<protein>
    <submittedName>
        <fullName evidence="1">Uncharacterized protein</fullName>
    </submittedName>
</protein>
<organism evidence="1">
    <name type="scientific">Schlesneria paludicola</name>
    <dbReference type="NCBI Taxonomy" id="360056"/>
    <lineage>
        <taxon>Bacteria</taxon>
        <taxon>Pseudomonadati</taxon>
        <taxon>Planctomycetota</taxon>
        <taxon>Planctomycetia</taxon>
        <taxon>Planctomycetales</taxon>
        <taxon>Planctomycetaceae</taxon>
        <taxon>Schlesneria</taxon>
    </lineage>
</organism>
<proteinExistence type="predicted"/>
<name>A0A7C4QRN5_9PLAN</name>
<sequence>MIKHIASGSAWRQNQLADLAWELSQAAEELISAPRPISDGPLFALWQAVRRCTDKWQHRLQQFVVVWELDPAGPATQNHLPHLEHYPAPSNVGDHSEAEPRPDVYSLGVEILLADLLLRVWGTILAAQDRHRGVPCARPIMEHVLYAIHYSRSRLLEWVMHGGEGAASIDRFRRRCERWTDALIGPILARYGTSLFAHNPRRAWEFGEEQLGAATAVAQLQRAGIRAAFGEPALFTPLSSHWTEILQAILDGCDPEVVNRRLARWRHGPPSCSVCDAAAFRFSEANDWSLLARCLHRVHQRERGE</sequence>
<evidence type="ECO:0000313" key="1">
    <source>
        <dbReference type="EMBL" id="HGT41043.1"/>
    </source>
</evidence>
<accession>A0A7C4QRN5</accession>